<dbReference type="AlphaFoldDB" id="A0A7I7R0Y7"/>
<evidence type="ECO:0008006" key="3">
    <source>
        <dbReference type="Google" id="ProtNLM"/>
    </source>
</evidence>
<protein>
    <recommendedName>
        <fullName evidence="3">DUF1365 domain-containing protein</fullName>
    </recommendedName>
</protein>
<reference evidence="1 2" key="1">
    <citation type="journal article" date="2019" name="Emerg. Microbes Infect.">
        <title>Comprehensive subspecies identification of 175 nontuberculous mycobacteria species based on 7547 genomic profiles.</title>
        <authorList>
            <person name="Matsumoto Y."/>
            <person name="Kinjo T."/>
            <person name="Motooka D."/>
            <person name="Nabeya D."/>
            <person name="Jung N."/>
            <person name="Uechi K."/>
            <person name="Horii T."/>
            <person name="Iida T."/>
            <person name="Fujita J."/>
            <person name="Nakamura S."/>
        </authorList>
    </citation>
    <scope>NUCLEOTIDE SEQUENCE [LARGE SCALE GENOMIC DNA]</scope>
    <source>
        <strain evidence="1 2">JCM 17899</strain>
    </source>
</reference>
<dbReference type="InterPro" id="IPR010775">
    <property type="entry name" value="DUF1365"/>
</dbReference>
<dbReference type="RefSeq" id="WP_163801253.1">
    <property type="nucleotide sequence ID" value="NZ_AP022588.1"/>
</dbReference>
<dbReference type="PANTHER" id="PTHR33973">
    <property type="entry name" value="OS07G0153300 PROTEIN"/>
    <property type="match status" value="1"/>
</dbReference>
<dbReference type="PANTHER" id="PTHR33973:SF4">
    <property type="entry name" value="OS07G0153300 PROTEIN"/>
    <property type="match status" value="1"/>
</dbReference>
<dbReference type="Pfam" id="PF07103">
    <property type="entry name" value="DUF1365"/>
    <property type="match status" value="1"/>
</dbReference>
<gene>
    <name evidence="1" type="ORF">MSEDJ_59220</name>
</gene>
<organism evidence="1 2">
    <name type="scientific">Mycolicibacterium sediminis</name>
    <dbReference type="NCBI Taxonomy" id="1286180"/>
    <lineage>
        <taxon>Bacteria</taxon>
        <taxon>Bacillati</taxon>
        <taxon>Actinomycetota</taxon>
        <taxon>Actinomycetes</taxon>
        <taxon>Mycobacteriales</taxon>
        <taxon>Mycobacteriaceae</taxon>
        <taxon>Mycolicibacterium</taxon>
    </lineage>
</organism>
<name>A0A7I7R0Y7_9MYCO</name>
<accession>A0A7I7R0Y7</accession>
<dbReference type="Proteomes" id="UP000467193">
    <property type="component" value="Chromosome"/>
</dbReference>
<evidence type="ECO:0000313" key="1">
    <source>
        <dbReference type="EMBL" id="BBY31826.1"/>
    </source>
</evidence>
<sequence>MLGENGFGRSGDGGAAAPAIYRTRITHVRRAPVHHYFEQRGYCWYVDLDQLPRLPRWLRPFARFEAVDHFSAAPRDGVPDTLRNRADEFLASRGIDMRGGTITALLQARVLGYVFNPISIFWCHDAHGVLRHVIAEVHSVYGGRHTYLLPPTGDAPAAVKKALYVSPFNEVDGYYLVEAPRPGDTVDVRISLHREHLPAFVATLQGERRGAGVAQLLALQLVAPLAPLMGALWIRLQGVTLWARRVPVVPREPVAQKERVSHL</sequence>
<dbReference type="KEGG" id="msei:MSEDJ_59220"/>
<evidence type="ECO:0000313" key="2">
    <source>
        <dbReference type="Proteomes" id="UP000467193"/>
    </source>
</evidence>
<dbReference type="EMBL" id="AP022588">
    <property type="protein sequence ID" value="BBY31826.1"/>
    <property type="molecule type" value="Genomic_DNA"/>
</dbReference>
<keyword evidence="2" id="KW-1185">Reference proteome</keyword>
<proteinExistence type="predicted"/>